<protein>
    <submittedName>
        <fullName evidence="1">Uncharacterized protein</fullName>
    </submittedName>
</protein>
<proteinExistence type="predicted"/>
<dbReference type="OrthoDB" id="275278at2759"/>
<keyword evidence="2" id="KW-1185">Reference proteome</keyword>
<dbReference type="EMBL" id="DF973745">
    <property type="protein sequence ID" value="GAU39136.1"/>
    <property type="molecule type" value="Genomic_DNA"/>
</dbReference>
<gene>
    <name evidence="1" type="ORF">TSUD_23150</name>
</gene>
<feature type="non-terminal residue" evidence="1">
    <location>
        <position position="1"/>
    </location>
</feature>
<reference evidence="2" key="1">
    <citation type="journal article" date="2017" name="Front. Plant Sci.">
        <title>Climate Clever Clovers: New Paradigm to Reduce the Environmental Footprint of Ruminants by Breeding Low Methanogenic Forages Utilizing Haplotype Variation.</title>
        <authorList>
            <person name="Kaur P."/>
            <person name="Appels R."/>
            <person name="Bayer P.E."/>
            <person name="Keeble-Gagnere G."/>
            <person name="Wang J."/>
            <person name="Hirakawa H."/>
            <person name="Shirasawa K."/>
            <person name="Vercoe P."/>
            <person name="Stefanova K."/>
            <person name="Durmic Z."/>
            <person name="Nichols P."/>
            <person name="Revell C."/>
            <person name="Isobe S.N."/>
            <person name="Edwards D."/>
            <person name="Erskine W."/>
        </authorList>
    </citation>
    <scope>NUCLEOTIDE SEQUENCE [LARGE SCALE GENOMIC DNA]</scope>
    <source>
        <strain evidence="2">cv. Daliak</strain>
    </source>
</reference>
<accession>A0A2Z6N5J4</accession>
<sequence length="160" mass="18111">RKVSDLHCLLFSKWGSSRKGWHLRHDLLSSNGHRSVGCRKYYLTFSKTGRSVHLLPFATSDDGMTVNGSSQADTSANLEKMRVKLNSSLEDENFYDGLVQALYDAARVYELAIKEHKSHSRVSWFSTAWLGVDQTAWVKALSCQTAFVNGLYFFCLTCVF</sequence>
<organism evidence="1 2">
    <name type="scientific">Trifolium subterraneum</name>
    <name type="common">Subterranean clover</name>
    <dbReference type="NCBI Taxonomy" id="3900"/>
    <lineage>
        <taxon>Eukaryota</taxon>
        <taxon>Viridiplantae</taxon>
        <taxon>Streptophyta</taxon>
        <taxon>Embryophyta</taxon>
        <taxon>Tracheophyta</taxon>
        <taxon>Spermatophyta</taxon>
        <taxon>Magnoliopsida</taxon>
        <taxon>eudicotyledons</taxon>
        <taxon>Gunneridae</taxon>
        <taxon>Pentapetalae</taxon>
        <taxon>rosids</taxon>
        <taxon>fabids</taxon>
        <taxon>Fabales</taxon>
        <taxon>Fabaceae</taxon>
        <taxon>Papilionoideae</taxon>
        <taxon>50 kb inversion clade</taxon>
        <taxon>NPAAA clade</taxon>
        <taxon>Hologalegina</taxon>
        <taxon>IRL clade</taxon>
        <taxon>Trifolieae</taxon>
        <taxon>Trifolium</taxon>
    </lineage>
</organism>
<feature type="non-terminal residue" evidence="1">
    <location>
        <position position="160"/>
    </location>
</feature>
<dbReference type="AlphaFoldDB" id="A0A2Z6N5J4"/>
<dbReference type="Proteomes" id="UP000242715">
    <property type="component" value="Unassembled WGS sequence"/>
</dbReference>
<evidence type="ECO:0000313" key="2">
    <source>
        <dbReference type="Proteomes" id="UP000242715"/>
    </source>
</evidence>
<name>A0A2Z6N5J4_TRISU</name>
<evidence type="ECO:0000313" key="1">
    <source>
        <dbReference type="EMBL" id="GAU39136.1"/>
    </source>
</evidence>